<keyword evidence="3" id="KW-1185">Reference proteome</keyword>
<dbReference type="OrthoDB" id="298772at2759"/>
<dbReference type="Proteomes" id="UP000689195">
    <property type="component" value="Unassembled WGS sequence"/>
</dbReference>
<accession>A0A8S1S1A1</accession>
<name>A0A8S1S1A1_9CILI</name>
<sequence length="294" mass="34705">MNERKKWCEVCKMLIPYTRAAIQDHENTAKHKKNKEYHLRDLNKKARIEHKQQNKAYDSIPETSKGYKNKKQKKEEHNYHQAVENEYTGENQQQQSKVADQLGFFAEGKVWILEKEDDTGKLRFRNTITGNINYEKPMGLMLEDYEEEAWEQYQQNPVENIDKELVVKVGNWEVVKTEDTFLNKFKVETSESEEEGEAELNHEEQLAQKIDKDIKEGTIKNQQEFVKEVLVFGQIGKDKNRILQQKLIELADKDVELGDILPQMQQNNIKNEQINTSGLFNKKSFKKTKVDYFQ</sequence>
<evidence type="ECO:0000313" key="3">
    <source>
        <dbReference type="Proteomes" id="UP000689195"/>
    </source>
</evidence>
<proteinExistence type="predicted"/>
<gene>
    <name evidence="2" type="ORF">PPENT_87.1.T0040059</name>
</gene>
<evidence type="ECO:0000313" key="2">
    <source>
        <dbReference type="EMBL" id="CAD8135111.1"/>
    </source>
</evidence>
<dbReference type="EMBL" id="CAJJDO010000004">
    <property type="protein sequence ID" value="CAD8135111.1"/>
    <property type="molecule type" value="Genomic_DNA"/>
</dbReference>
<dbReference type="AlphaFoldDB" id="A0A8S1S1A1"/>
<evidence type="ECO:0000256" key="1">
    <source>
        <dbReference type="SAM" id="MobiDB-lite"/>
    </source>
</evidence>
<comment type="caution">
    <text evidence="2">The sequence shown here is derived from an EMBL/GenBank/DDBJ whole genome shotgun (WGS) entry which is preliminary data.</text>
</comment>
<feature type="region of interest" description="Disordered" evidence="1">
    <location>
        <begin position="44"/>
        <end position="77"/>
    </location>
</feature>
<protein>
    <recommendedName>
        <fullName evidence="4">U1-type domain-containing protein</fullName>
    </recommendedName>
</protein>
<reference evidence="2" key="1">
    <citation type="submission" date="2021-01" db="EMBL/GenBank/DDBJ databases">
        <authorList>
            <consortium name="Genoscope - CEA"/>
            <person name="William W."/>
        </authorList>
    </citation>
    <scope>NUCLEOTIDE SEQUENCE</scope>
</reference>
<organism evidence="2 3">
    <name type="scientific">Paramecium pentaurelia</name>
    <dbReference type="NCBI Taxonomy" id="43138"/>
    <lineage>
        <taxon>Eukaryota</taxon>
        <taxon>Sar</taxon>
        <taxon>Alveolata</taxon>
        <taxon>Ciliophora</taxon>
        <taxon>Intramacronucleata</taxon>
        <taxon>Oligohymenophorea</taxon>
        <taxon>Peniculida</taxon>
        <taxon>Parameciidae</taxon>
        <taxon>Paramecium</taxon>
    </lineage>
</organism>
<evidence type="ECO:0008006" key="4">
    <source>
        <dbReference type="Google" id="ProtNLM"/>
    </source>
</evidence>